<keyword evidence="1" id="KW-0496">Mitochondrion</keyword>
<dbReference type="Gene3D" id="1.10.1320.10">
    <property type="entry name" value="DNA-directed RNA polymerase, N-terminal domain"/>
    <property type="match status" value="1"/>
</dbReference>
<dbReference type="AlphaFoldDB" id="A0A2S1WB29"/>
<protein>
    <submittedName>
        <fullName evidence="1">DNA-dependent RNA polymerase</fullName>
    </submittedName>
</protein>
<proteinExistence type="predicted"/>
<dbReference type="RefSeq" id="YP_010254604.1">
    <property type="nucleotide sequence ID" value="NC_060423.1"/>
</dbReference>
<name>A0A2S1WB29_9APHY</name>
<evidence type="ECO:0000313" key="1">
    <source>
        <dbReference type="EMBL" id="AWJ63786.1"/>
    </source>
</evidence>
<sequence length="568" mass="66674">MFINSLSARNYEMVVSNEGPYLKDTFYNAETFLEEGLGSWFEINTLFIFLNVPWTYLKIKFKNHGIILSGGSHTRRELLSPLEWRLSNYLTFILNVNFDNVVDNYLHYYRENKESIFRSNFKVQYKKVISVIRSSYELSDAMNTVGNIDVDKLFAESIRAVSPKIKWNLIFNNLFKVTLEPGYMSITVKDEQRELVKKIIEILRVKKNPFNLKGKFKHVTSPFTGQFRSYSTSKEVDLYKYTGKKEFFDRMAPYKYEKDLENAQYEMEINWADLMLRYYQDKSHVAKDLTHQTDTLLSKVIEKINIIKDDLRQDIIRKKYTKLYPFLNYEGAALVALVISRECIIRGEGYTNTCAGIGITIVKDAYMRLYQKYSKTENFVIRMNDPSSYLYSFENFVKFLGLVNYDYASIGTFFLSFYMNGDTQIFDTYFGSSGDKDDPNFRYMLKYTDEYLNKLEEEFKIRPMLMPMLCKPALWSKNKFGGYLSNSIMKEGFTIGTKVHAHKFSNEDIIYETLNNLNKIPFQVNNLLLTYLKGVGKYLLSKSNIDLEPYVVERILGTAEFFSDVDKF</sequence>
<reference evidence="1" key="1">
    <citation type="journal article" date="2019" name="Int. J. Biol. Macromol.">
        <title>The complete mitochondrial genomes of five important medicinal Ganoderma species: Features, evolution, and phylogeny.</title>
        <authorList>
            <person name="Li Q."/>
            <person name="Xiang D."/>
            <person name="Wan Y."/>
            <person name="Wu Q."/>
            <person name="Wu X."/>
            <person name="Ma C."/>
            <person name="Song Y."/>
            <person name="Zhao G."/>
            <person name="Huang W."/>
        </authorList>
    </citation>
    <scope>NUCLEOTIDE SEQUENCE</scope>
    <source>
        <strain evidence="1">S8</strain>
    </source>
</reference>
<geneLocation type="mitochondrion" evidence="1"/>
<dbReference type="GeneID" id="70597547"/>
<organism evidence="1">
    <name type="scientific">Ganoderma sichuanense</name>
    <dbReference type="NCBI Taxonomy" id="1173713"/>
    <lineage>
        <taxon>Eukaryota</taxon>
        <taxon>Fungi</taxon>
        <taxon>Dikarya</taxon>
        <taxon>Basidiomycota</taxon>
        <taxon>Agaricomycotina</taxon>
        <taxon>Agaricomycetes</taxon>
        <taxon>Polyporales</taxon>
        <taxon>Polyporaceae</taxon>
        <taxon>Ganoderma</taxon>
    </lineage>
</organism>
<accession>A0A2S1WB29</accession>
<dbReference type="InterPro" id="IPR043502">
    <property type="entry name" value="DNA/RNA_pol_sf"/>
</dbReference>
<dbReference type="InterPro" id="IPR037159">
    <property type="entry name" value="RNA_POL_N_sf"/>
</dbReference>
<gene>
    <name evidence="1" type="primary">orf568</name>
</gene>
<dbReference type="SUPFAM" id="SSF56672">
    <property type="entry name" value="DNA/RNA polymerases"/>
    <property type="match status" value="1"/>
</dbReference>
<dbReference type="EMBL" id="MH252531">
    <property type="protein sequence ID" value="AWJ63786.1"/>
    <property type="molecule type" value="Genomic_DNA"/>
</dbReference>